<feature type="signal peptide" evidence="1">
    <location>
        <begin position="1"/>
        <end position="24"/>
    </location>
</feature>
<keyword evidence="4" id="KW-1185">Reference proteome</keyword>
<sequence length="461" mass="50520">MCAPATAALLLAALAALPCRGTDADAASRILNETNNYEATGSLPTINKLYQMLHTNSDLHNQSKLGENFNYSSANLTHSFNLYNNLKYPTSTDKNLECCVNIDEVDSKHNVSLSNEGAKVIVNDVNGVGVDGKRNRKRRVVNVVRTFIEVTTSHTRRYLEATVPSLVASQLPVSMERRRKPGETGSSAPLLNYIFDTYTNTHQHHRNEKVGNGNSIYAAAAPEIEALVGSTAHLDCKVDALHDKLVSWVRRKNDEEPMELLTTGTQQYTADDRYSARFIPPDIWRLEVREVRPTDAAHYDCQLSAHPPRTARVTLRVPEVSVRIVDGAGAAVSEQVCELGSTVALRCEVNGLKMEGGPSLLWYRKDDLLNDDTTRGGISVRTEFGSNGANSVLRVARVRSDDAGRYTCAVARAPPPSPPPAYVILHVIKGESLAELHQGGTRTYSTSSWLLTLALCVLLQA</sequence>
<organism evidence="3 4">
    <name type="scientific">Chrysodeixis includens</name>
    <name type="common">Soybean looper</name>
    <name type="synonym">Pseudoplusia includens</name>
    <dbReference type="NCBI Taxonomy" id="689277"/>
    <lineage>
        <taxon>Eukaryota</taxon>
        <taxon>Metazoa</taxon>
        <taxon>Ecdysozoa</taxon>
        <taxon>Arthropoda</taxon>
        <taxon>Hexapoda</taxon>
        <taxon>Insecta</taxon>
        <taxon>Pterygota</taxon>
        <taxon>Neoptera</taxon>
        <taxon>Endopterygota</taxon>
        <taxon>Lepidoptera</taxon>
        <taxon>Glossata</taxon>
        <taxon>Ditrysia</taxon>
        <taxon>Noctuoidea</taxon>
        <taxon>Noctuidae</taxon>
        <taxon>Plusiinae</taxon>
        <taxon>Chrysodeixis</taxon>
    </lineage>
</organism>
<dbReference type="EMBL" id="LR824008">
    <property type="protein sequence ID" value="CAH0604917.1"/>
    <property type="molecule type" value="Genomic_DNA"/>
</dbReference>
<evidence type="ECO:0000313" key="4">
    <source>
        <dbReference type="Proteomes" id="UP001154114"/>
    </source>
</evidence>
<evidence type="ECO:0000313" key="3">
    <source>
        <dbReference type="EMBL" id="CAH0604917.1"/>
    </source>
</evidence>
<keyword evidence="1" id="KW-0732">Signal</keyword>
<dbReference type="SMART" id="SM00408">
    <property type="entry name" value="IGc2"/>
    <property type="match status" value="2"/>
</dbReference>
<dbReference type="PROSITE" id="PS50835">
    <property type="entry name" value="IG_LIKE"/>
    <property type="match status" value="2"/>
</dbReference>
<dbReference type="PANTHER" id="PTHR23279">
    <property type="entry name" value="DEFECTIVE PROBOSCIS EXTENSION RESPONSE DPR -RELATED"/>
    <property type="match status" value="1"/>
</dbReference>
<feature type="domain" description="Ig-like" evidence="2">
    <location>
        <begin position="318"/>
        <end position="410"/>
    </location>
</feature>
<dbReference type="CDD" id="cd00096">
    <property type="entry name" value="Ig"/>
    <property type="match status" value="1"/>
</dbReference>
<dbReference type="SUPFAM" id="SSF48726">
    <property type="entry name" value="Immunoglobulin"/>
    <property type="match status" value="2"/>
</dbReference>
<dbReference type="InterPro" id="IPR013106">
    <property type="entry name" value="Ig_V-set"/>
</dbReference>
<dbReference type="InterPro" id="IPR003599">
    <property type="entry name" value="Ig_sub"/>
</dbReference>
<dbReference type="GO" id="GO:0050808">
    <property type="term" value="P:synapse organization"/>
    <property type="evidence" value="ECO:0007669"/>
    <property type="project" value="TreeGrafter"/>
</dbReference>
<accession>A0A9P0C329</accession>
<dbReference type="InterPro" id="IPR037448">
    <property type="entry name" value="Zig-8"/>
</dbReference>
<dbReference type="Pfam" id="PF13927">
    <property type="entry name" value="Ig_3"/>
    <property type="match status" value="1"/>
</dbReference>
<proteinExistence type="predicted"/>
<dbReference type="InterPro" id="IPR036179">
    <property type="entry name" value="Ig-like_dom_sf"/>
</dbReference>
<dbReference type="AlphaFoldDB" id="A0A9P0C329"/>
<name>A0A9P0C329_CHRIL</name>
<gene>
    <name evidence="3" type="ORF">CINC_LOCUS11269</name>
</gene>
<evidence type="ECO:0000259" key="2">
    <source>
        <dbReference type="PROSITE" id="PS50835"/>
    </source>
</evidence>
<dbReference type="InterPro" id="IPR013783">
    <property type="entry name" value="Ig-like_fold"/>
</dbReference>
<dbReference type="OrthoDB" id="190835at2759"/>
<dbReference type="Gene3D" id="2.60.40.10">
    <property type="entry name" value="Immunoglobulins"/>
    <property type="match status" value="2"/>
</dbReference>
<evidence type="ECO:0000256" key="1">
    <source>
        <dbReference type="SAM" id="SignalP"/>
    </source>
</evidence>
<dbReference type="InterPro" id="IPR003598">
    <property type="entry name" value="Ig_sub2"/>
</dbReference>
<dbReference type="PANTHER" id="PTHR23279:SF3">
    <property type="entry name" value="DEFECTIVE PROBOSCIS EXTENSION RESPONSE 18"/>
    <property type="match status" value="1"/>
</dbReference>
<feature type="domain" description="Ig-like" evidence="2">
    <location>
        <begin position="214"/>
        <end position="314"/>
    </location>
</feature>
<dbReference type="InterPro" id="IPR007110">
    <property type="entry name" value="Ig-like_dom"/>
</dbReference>
<feature type="chain" id="PRO_5040266721" description="Ig-like domain-containing protein" evidence="1">
    <location>
        <begin position="25"/>
        <end position="461"/>
    </location>
</feature>
<dbReference type="GO" id="GO:0032589">
    <property type="term" value="C:neuron projection membrane"/>
    <property type="evidence" value="ECO:0007669"/>
    <property type="project" value="TreeGrafter"/>
</dbReference>
<protein>
    <recommendedName>
        <fullName evidence="2">Ig-like domain-containing protein</fullName>
    </recommendedName>
</protein>
<dbReference type="Pfam" id="PF07686">
    <property type="entry name" value="V-set"/>
    <property type="match status" value="1"/>
</dbReference>
<dbReference type="Proteomes" id="UP001154114">
    <property type="component" value="Chromosome 5"/>
</dbReference>
<dbReference type="SMART" id="SM00409">
    <property type="entry name" value="IG"/>
    <property type="match status" value="2"/>
</dbReference>
<dbReference type="SMART" id="SM00406">
    <property type="entry name" value="IGv"/>
    <property type="match status" value="2"/>
</dbReference>
<reference evidence="3" key="1">
    <citation type="submission" date="2021-12" db="EMBL/GenBank/DDBJ databases">
        <authorList>
            <person name="King R."/>
        </authorList>
    </citation>
    <scope>NUCLEOTIDE SEQUENCE</scope>
</reference>